<dbReference type="PROSITE" id="PS00688">
    <property type="entry name" value="SIGMA54_INTERACT_3"/>
    <property type="match status" value="1"/>
</dbReference>
<evidence type="ECO:0000313" key="7">
    <source>
        <dbReference type="EMBL" id="CAQ81234.1"/>
    </source>
</evidence>
<accession>B6ERA3</accession>
<dbReference type="GO" id="GO:0043565">
    <property type="term" value="F:sequence-specific DNA binding"/>
    <property type="evidence" value="ECO:0007669"/>
    <property type="project" value="InterPro"/>
</dbReference>
<keyword evidence="1" id="KW-0547">Nucleotide-binding</keyword>
<dbReference type="InterPro" id="IPR009057">
    <property type="entry name" value="Homeodomain-like_sf"/>
</dbReference>
<dbReference type="InterPro" id="IPR058031">
    <property type="entry name" value="AAA_lid_NorR"/>
</dbReference>
<keyword evidence="2" id="KW-0067">ATP-binding</keyword>
<keyword evidence="8" id="KW-1185">Reference proteome</keyword>
<dbReference type="SUPFAM" id="SSF52540">
    <property type="entry name" value="P-loop containing nucleoside triphosphate hydrolases"/>
    <property type="match status" value="1"/>
</dbReference>
<dbReference type="Pfam" id="PF00158">
    <property type="entry name" value="Sigma54_activat"/>
    <property type="match status" value="1"/>
</dbReference>
<feature type="domain" description="Sigma-54 factor interaction" evidence="6">
    <location>
        <begin position="6"/>
        <end position="236"/>
    </location>
</feature>
<dbReference type="InterPro" id="IPR025943">
    <property type="entry name" value="Sigma_54_int_dom_ATP-bd_2"/>
</dbReference>
<dbReference type="Proteomes" id="UP000001730">
    <property type="component" value="Chromosome 2"/>
</dbReference>
<protein>
    <submittedName>
        <fullName evidence="7">Psp operon transcriptional activator PspF</fullName>
    </submittedName>
</protein>
<dbReference type="AlphaFoldDB" id="B6ERA3"/>
<evidence type="ECO:0000256" key="5">
    <source>
        <dbReference type="ARBA" id="ARBA00023163"/>
    </source>
</evidence>
<evidence type="ECO:0000256" key="4">
    <source>
        <dbReference type="ARBA" id="ARBA00023125"/>
    </source>
</evidence>
<gene>
    <name evidence="7" type="primary">pspF</name>
    <name evidence="7" type="ordered locus">VSAL_II0480</name>
</gene>
<keyword evidence="3" id="KW-0805">Transcription regulation</keyword>
<sequence>MRKDSLIGESDAFLSSLDHASQLAGIDRPILILGERGTGKELIAQRLHFLSKRWDEPLISLNCAALSSGTLDSELFGHDAGAFTGAKQRHQGRFERADGGSLFLDELGTAPLTVQEKLLRVIEYGEYERVGGSHTLKANVRLICATNQNPQEMVEEKKFRADLLDRLSFDVIHLPPLRYREQDVLLLAEHFAIKMCQEMNLAYFAGFSRYAQHQILDYDWPGNVRELRNCIERAVFKHNHEEAQIESIQINPFLTPWETTPTQESSSSILIEDKPLNEGYHFPLNLKQFQLQQEKELLEQSLSKSQFHQRKAAELLGITYHQFRGLLKKHQLLATKTDIS</sequence>
<dbReference type="NCBIfam" id="TIGR02974">
    <property type="entry name" value="phageshock_pspF"/>
    <property type="match status" value="1"/>
</dbReference>
<dbReference type="InterPro" id="IPR002078">
    <property type="entry name" value="Sigma_54_int"/>
</dbReference>
<dbReference type="PANTHER" id="PTHR32071:SF38">
    <property type="entry name" value="PSP OPERON TRANSCRIPTIONAL ACTIVATOR"/>
    <property type="match status" value="1"/>
</dbReference>
<organism evidence="7 8">
    <name type="scientific">Aliivibrio salmonicida (strain LFI1238)</name>
    <name type="common">Vibrio salmonicida (strain LFI1238)</name>
    <dbReference type="NCBI Taxonomy" id="316275"/>
    <lineage>
        <taxon>Bacteria</taxon>
        <taxon>Pseudomonadati</taxon>
        <taxon>Pseudomonadota</taxon>
        <taxon>Gammaproteobacteria</taxon>
        <taxon>Vibrionales</taxon>
        <taxon>Vibrionaceae</taxon>
        <taxon>Aliivibrio</taxon>
    </lineage>
</organism>
<dbReference type="InterPro" id="IPR014317">
    <property type="entry name" value="Transcription_activator_PspF"/>
</dbReference>
<dbReference type="RefSeq" id="WP_012551813.1">
    <property type="nucleotide sequence ID" value="NC_011313.1"/>
</dbReference>
<dbReference type="FunFam" id="3.40.50.300:FF:000006">
    <property type="entry name" value="DNA-binding transcriptional regulator NtrC"/>
    <property type="match status" value="1"/>
</dbReference>
<dbReference type="CDD" id="cd00009">
    <property type="entry name" value="AAA"/>
    <property type="match status" value="1"/>
</dbReference>
<dbReference type="PROSITE" id="PS00676">
    <property type="entry name" value="SIGMA54_INTERACT_2"/>
    <property type="match status" value="1"/>
</dbReference>
<evidence type="ECO:0000313" key="8">
    <source>
        <dbReference type="Proteomes" id="UP000001730"/>
    </source>
</evidence>
<dbReference type="PANTHER" id="PTHR32071">
    <property type="entry name" value="TRANSCRIPTIONAL REGULATORY PROTEIN"/>
    <property type="match status" value="1"/>
</dbReference>
<dbReference type="Pfam" id="PF25601">
    <property type="entry name" value="AAA_lid_14"/>
    <property type="match status" value="1"/>
</dbReference>
<dbReference type="KEGG" id="vsa:VSAL_II0480"/>
<keyword evidence="5" id="KW-0804">Transcription</keyword>
<keyword evidence="4" id="KW-0238">DNA-binding</keyword>
<name>B6ERA3_ALISL</name>
<dbReference type="eggNOG" id="COG2204">
    <property type="taxonomic scope" value="Bacteria"/>
</dbReference>
<evidence type="ECO:0000256" key="3">
    <source>
        <dbReference type="ARBA" id="ARBA00023015"/>
    </source>
</evidence>
<dbReference type="HOGENOM" id="CLU_000445_0_7_6"/>
<evidence type="ECO:0000259" key="6">
    <source>
        <dbReference type="PROSITE" id="PS50045"/>
    </source>
</evidence>
<dbReference type="Gene3D" id="1.10.10.60">
    <property type="entry name" value="Homeodomain-like"/>
    <property type="match status" value="1"/>
</dbReference>
<evidence type="ECO:0000256" key="1">
    <source>
        <dbReference type="ARBA" id="ARBA00022741"/>
    </source>
</evidence>
<dbReference type="Pfam" id="PF02954">
    <property type="entry name" value="HTH_8"/>
    <property type="match status" value="1"/>
</dbReference>
<dbReference type="GO" id="GO:0005524">
    <property type="term" value="F:ATP binding"/>
    <property type="evidence" value="ECO:0007669"/>
    <property type="project" value="UniProtKB-KW"/>
</dbReference>
<evidence type="ECO:0000256" key="2">
    <source>
        <dbReference type="ARBA" id="ARBA00022840"/>
    </source>
</evidence>
<dbReference type="Gene3D" id="1.10.8.60">
    <property type="match status" value="1"/>
</dbReference>
<dbReference type="EMBL" id="FM178380">
    <property type="protein sequence ID" value="CAQ81234.1"/>
    <property type="molecule type" value="Genomic_DNA"/>
</dbReference>
<dbReference type="Gene3D" id="3.40.50.300">
    <property type="entry name" value="P-loop containing nucleotide triphosphate hydrolases"/>
    <property type="match status" value="1"/>
</dbReference>
<reference evidence="7 8" key="1">
    <citation type="journal article" date="2008" name="BMC Genomics">
        <title>The genome sequence of the fish pathogen Aliivibrio salmonicida strain LFI1238 shows extensive evidence of gene decay.</title>
        <authorList>
            <person name="Hjerde E."/>
            <person name="Lorentzen M.S."/>
            <person name="Holden M.T."/>
            <person name="Seeger K."/>
            <person name="Paulsen S."/>
            <person name="Bason N."/>
            <person name="Churcher C."/>
            <person name="Harris D."/>
            <person name="Norbertczak H."/>
            <person name="Quail M.A."/>
            <person name="Sanders S."/>
            <person name="Thurston S."/>
            <person name="Parkhill J."/>
            <person name="Willassen N.P."/>
            <person name="Thomson N.R."/>
        </authorList>
    </citation>
    <scope>NUCLEOTIDE SEQUENCE [LARGE SCALE GENOMIC DNA]</scope>
    <source>
        <strain evidence="7 8">LFI1238</strain>
    </source>
</reference>
<dbReference type="InterPro" id="IPR025944">
    <property type="entry name" value="Sigma_54_int_dom_CS"/>
</dbReference>
<dbReference type="SUPFAM" id="SSF46689">
    <property type="entry name" value="Homeodomain-like"/>
    <property type="match status" value="1"/>
</dbReference>
<dbReference type="InterPro" id="IPR003593">
    <property type="entry name" value="AAA+_ATPase"/>
</dbReference>
<proteinExistence type="predicted"/>
<dbReference type="InterPro" id="IPR002197">
    <property type="entry name" value="HTH_Fis"/>
</dbReference>
<dbReference type="GO" id="GO:0006355">
    <property type="term" value="P:regulation of DNA-templated transcription"/>
    <property type="evidence" value="ECO:0007669"/>
    <property type="project" value="InterPro"/>
</dbReference>
<dbReference type="PROSITE" id="PS50045">
    <property type="entry name" value="SIGMA54_INTERACT_4"/>
    <property type="match status" value="1"/>
</dbReference>
<dbReference type="InterPro" id="IPR027417">
    <property type="entry name" value="P-loop_NTPase"/>
</dbReference>
<dbReference type="SMART" id="SM00382">
    <property type="entry name" value="AAA"/>
    <property type="match status" value="1"/>
</dbReference>